<keyword evidence="3" id="KW-1185">Reference proteome</keyword>
<dbReference type="EMBL" id="CP022316">
    <property type="protein sequence ID" value="ASK64908.1"/>
    <property type="molecule type" value="Genomic_DNA"/>
</dbReference>
<dbReference type="OrthoDB" id="5524782at2"/>
<accession>A0A220U9U4</accession>
<dbReference type="InterPro" id="IPR041657">
    <property type="entry name" value="HTH_17"/>
</dbReference>
<dbReference type="InterPro" id="IPR010093">
    <property type="entry name" value="SinI_DNA-bd"/>
</dbReference>
<dbReference type="AlphaFoldDB" id="A0A220U9U4"/>
<gene>
    <name evidence="2" type="ORF">CFK39_02630</name>
</gene>
<protein>
    <submittedName>
        <fullName evidence="2">DNA-binding protein</fullName>
    </submittedName>
</protein>
<dbReference type="KEGG" id="brv:CFK39_02630"/>
<organism evidence="2 3">
    <name type="scientific">Brachybacterium avium</name>
    <dbReference type="NCBI Taxonomy" id="2017485"/>
    <lineage>
        <taxon>Bacteria</taxon>
        <taxon>Bacillati</taxon>
        <taxon>Actinomycetota</taxon>
        <taxon>Actinomycetes</taxon>
        <taxon>Micrococcales</taxon>
        <taxon>Dermabacteraceae</taxon>
        <taxon>Brachybacterium</taxon>
    </lineage>
</organism>
<sequence>MPPRFVPLSDVAEMLSISASQAYALVRSGELRAIKVGGRGQWRVETSEIESYIQRSYKATANYLEQERHQERTKADGGA</sequence>
<feature type="domain" description="Helix-turn-helix" evidence="1">
    <location>
        <begin position="9"/>
        <end position="55"/>
    </location>
</feature>
<reference evidence="3" key="1">
    <citation type="submission" date="2017-07" db="EMBL/GenBank/DDBJ databases">
        <title>Brachybacterium sp. VR2415.</title>
        <authorList>
            <person name="Tak E.J."/>
            <person name="Bae J.-W."/>
        </authorList>
    </citation>
    <scope>NUCLEOTIDE SEQUENCE [LARGE SCALE GENOMIC DNA]</scope>
    <source>
        <strain evidence="3">VR2415</strain>
    </source>
</reference>
<evidence type="ECO:0000313" key="2">
    <source>
        <dbReference type="EMBL" id="ASK64908.1"/>
    </source>
</evidence>
<keyword evidence="2" id="KW-0238">DNA-binding</keyword>
<name>A0A220U9U4_9MICO</name>
<evidence type="ECO:0000259" key="1">
    <source>
        <dbReference type="Pfam" id="PF12728"/>
    </source>
</evidence>
<dbReference type="GO" id="GO:0003677">
    <property type="term" value="F:DNA binding"/>
    <property type="evidence" value="ECO:0007669"/>
    <property type="project" value="UniProtKB-KW"/>
</dbReference>
<dbReference type="Proteomes" id="UP000198398">
    <property type="component" value="Chromosome"/>
</dbReference>
<dbReference type="RefSeq" id="WP_089064156.1">
    <property type="nucleotide sequence ID" value="NZ_CP022316.1"/>
</dbReference>
<proteinExistence type="predicted"/>
<evidence type="ECO:0000313" key="3">
    <source>
        <dbReference type="Proteomes" id="UP000198398"/>
    </source>
</evidence>
<dbReference type="NCBIfam" id="TIGR01764">
    <property type="entry name" value="excise"/>
    <property type="match status" value="1"/>
</dbReference>
<dbReference type="Pfam" id="PF12728">
    <property type="entry name" value="HTH_17"/>
    <property type="match status" value="1"/>
</dbReference>